<dbReference type="CTD" id="8235623"/>
<feature type="region of interest" description="Disordered" evidence="1">
    <location>
        <begin position="875"/>
        <end position="938"/>
    </location>
</feature>
<feature type="transmembrane region" description="Helical" evidence="2">
    <location>
        <begin position="1428"/>
        <end position="1447"/>
    </location>
</feature>
<feature type="region of interest" description="Disordered" evidence="1">
    <location>
        <begin position="1135"/>
        <end position="1219"/>
    </location>
</feature>
<feature type="region of interest" description="Disordered" evidence="1">
    <location>
        <begin position="1050"/>
        <end position="1073"/>
    </location>
</feature>
<dbReference type="eggNOG" id="ENOG502S921">
    <property type="taxonomic scope" value="Eukaryota"/>
</dbReference>
<feature type="compositionally biased region" description="Basic and acidic residues" evidence="1">
    <location>
        <begin position="1197"/>
        <end position="1210"/>
    </location>
</feature>
<feature type="region of interest" description="Disordered" evidence="1">
    <location>
        <begin position="974"/>
        <end position="1022"/>
    </location>
</feature>
<feature type="compositionally biased region" description="Basic and acidic residues" evidence="1">
    <location>
        <begin position="1152"/>
        <end position="1165"/>
    </location>
</feature>
<dbReference type="InParanoid" id="E0VZX6"/>
<feature type="region of interest" description="Disordered" evidence="1">
    <location>
        <begin position="398"/>
        <end position="426"/>
    </location>
</feature>
<feature type="region of interest" description="Disordered" evidence="1">
    <location>
        <begin position="352"/>
        <end position="383"/>
    </location>
</feature>
<feature type="compositionally biased region" description="Basic and acidic residues" evidence="1">
    <location>
        <begin position="974"/>
        <end position="984"/>
    </location>
</feature>
<keyword evidence="2" id="KW-1133">Transmembrane helix</keyword>
<dbReference type="KEGG" id="phu:Phum_PHUM540440"/>
<feature type="compositionally biased region" description="Basic and acidic residues" evidence="1">
    <location>
        <begin position="636"/>
        <end position="648"/>
    </location>
</feature>
<dbReference type="EMBL" id="AAZO01006564">
    <property type="status" value="NOT_ANNOTATED_CDS"/>
    <property type="molecule type" value="Genomic_DNA"/>
</dbReference>
<keyword evidence="5" id="KW-1185">Reference proteome</keyword>
<sequence>MITAEIGSPSKSSIPLNETTRHVNFSNDSINKSKESNLEGDIKIEIIPATPQNLLQQDEILLEPKMEETTTVKKLDVPDIVPQKTISVENVDVKTGNVEIKDTPPKHGGVLQKTRREQIRHQAQDIQKKLRNQAGMIRTKFSNIRRPSLNKENNVAQDEEKSKFRLPEMHVPKINFPDRKKFKLPERPKFHMPESAKFHLPDKSKFRIPESSRIHLPDKSKFHLPERPKFNLSEKIHLPERPKFNLSEKIHLPERPKFNLSEKIHLPERPKLNLSEKIHLPERPKFNLSEKIHLPERPKFNLSEKIHLPERGKFHLPDKSKFRLPEKSKFHFEKPKFHLPEKAKFHLPEKGKFHLPKRPNLPQIEIPKFKRTRSLNSPSVSSGSKFDFKTYPKLFRKNSAEYTTSSPKQTRGRTPPPRMKDVEVPVASTSSEGWIKKLDDLKYADDDMEKEDVREIDSRKSESINDYEERELNDETMDYDRESQRQIEYLDDDDQLEKITKSDLFNGRKKGVLEEINSDEYFLRQKGISQDDIDMGKYLSHEIREAFKSPGMNALAKMDYMDDENVNPEQYQLPPMRPTRSGSTKKKSILKKVYKSDPSLSEEGYKTYPPRRPGRKSRSQSKSLLNEEAVVSELSTKYDDDNVKKTSCDYDNEDVNMSRYDNVDYEGEEEEDVSDYYKTPGPVKEYEYYKVPRSHKIVTDSPLATEKSSLENCSLNEKFSDVWYNANNSIDNPPVPMARKKKNKQKFNRASEKFKMADEEQAPQQIVIESNEAVLRKFDLESPIPPKRNRSSGSRSLKSFVTEEEFSCSFQSETGLEKLENEISFEITEPTEETVCSRVLPLMSSEEPIQNSIIENVESDIVGFGYATIGKPTIIKPQRRKKKKKPERPPPPKRKKDFSVPIYSTYSKKTPVRPLRNYSTLGPSRPPRKNKKLQKEQIVAEEESFRTYSEIQRKPLPESTDLFPIEVSESVKDLQTEKVFEKMKGRPLPPPPRPPRQKSKGPDDSFDVETKEERISMSILADDEFPIEREVTVFVHEPPPEKEIFQEMLPPQESTPSVEEHFSNENINDNNNKDDLIQEFSHEQLRIQQEFLEEMKREEEELREKGINNEGDMIDAELKAEVIRQIEDIIQEEKRLLTEKNKMADDALPESSTREKPESDKKENYLDVDVDMGYASLERKNHKNHHAPTYSQQEQEQQPHEQQQQHRQPEQFEQTIEIPKKLEKLQVDELEAGSISVHEVKAGQIFVKELQGNRLASQDIDNTGGNISLGNISLPDSFIDQIVSKIPWEKVRQNHEQEQLQQQQQNQSSFVQELPHLPPPVRPMRRQQEYATPDDSDDENYSQPRRPYRRRQTKTKRSDEEEEEEKQTTKQILTTTTTRTNNESAADDVTELSIRLARACTAAGVEAVRNFVETNKAIASSLDRELCVQVILCIAVVLVAAYFLFGYEAKIIHLNRWHFQFPPPPPPDL</sequence>
<evidence type="ECO:0000256" key="2">
    <source>
        <dbReference type="SAM" id="Phobius"/>
    </source>
</evidence>
<dbReference type="HOGENOM" id="CLU_250309_0_0_1"/>
<reference evidence="3" key="2">
    <citation type="submission" date="2007-04" db="EMBL/GenBank/DDBJ databases">
        <title>The genome of the human body louse.</title>
        <authorList>
            <consortium name="The Human Body Louse Genome Consortium"/>
            <person name="Kirkness E."/>
            <person name="Walenz B."/>
            <person name="Hass B."/>
            <person name="Bruggner R."/>
            <person name="Strausberg R."/>
        </authorList>
    </citation>
    <scope>NUCLEOTIDE SEQUENCE</scope>
    <source>
        <strain evidence="3">USDA</strain>
    </source>
</reference>
<dbReference type="Proteomes" id="UP000009046">
    <property type="component" value="Unassembled WGS sequence"/>
</dbReference>
<proteinExistence type="predicted"/>
<protein>
    <submittedName>
        <fullName evidence="3 4">Uncharacterized protein</fullName>
    </submittedName>
</protein>
<dbReference type="EnsemblMetazoa" id="PHUM540440-RA">
    <property type="protein sequence ID" value="PHUM540440-PA"/>
    <property type="gene ID" value="PHUM540440"/>
</dbReference>
<evidence type="ECO:0000313" key="5">
    <source>
        <dbReference type="Proteomes" id="UP000009046"/>
    </source>
</evidence>
<feature type="compositionally biased region" description="Basic and acidic residues" evidence="1">
    <location>
        <begin position="1135"/>
        <end position="1145"/>
    </location>
</feature>
<dbReference type="STRING" id="121224.E0VZX6"/>
<reference evidence="4" key="3">
    <citation type="submission" date="2021-02" db="UniProtKB">
        <authorList>
            <consortium name="EnsemblMetazoa"/>
        </authorList>
    </citation>
    <scope>IDENTIFICATION</scope>
    <source>
        <strain evidence="4">USDA</strain>
    </source>
</reference>
<feature type="region of interest" description="Disordered" evidence="1">
    <location>
        <begin position="566"/>
        <end position="679"/>
    </location>
</feature>
<feature type="compositionally biased region" description="Acidic residues" evidence="1">
    <location>
        <begin position="663"/>
        <end position="674"/>
    </location>
</feature>
<feature type="compositionally biased region" description="Polar residues" evidence="1">
    <location>
        <begin position="400"/>
        <end position="409"/>
    </location>
</feature>
<dbReference type="OrthoDB" id="6782661at2759"/>
<feature type="compositionally biased region" description="Basic residues" evidence="1">
    <location>
        <begin position="877"/>
        <end position="896"/>
    </location>
</feature>
<keyword evidence="2" id="KW-0812">Transmembrane</keyword>
<feature type="compositionally biased region" description="Basic residues" evidence="1">
    <location>
        <begin position="583"/>
        <end position="593"/>
    </location>
</feature>
<evidence type="ECO:0000313" key="4">
    <source>
        <dbReference type="EnsemblMetazoa" id="PHUM540440-PA"/>
    </source>
</evidence>
<evidence type="ECO:0000256" key="1">
    <source>
        <dbReference type="SAM" id="MobiDB-lite"/>
    </source>
</evidence>
<feature type="compositionally biased region" description="Polar residues" evidence="1">
    <location>
        <begin position="9"/>
        <end position="20"/>
    </location>
</feature>
<evidence type="ECO:0000313" key="3">
    <source>
        <dbReference type="EMBL" id="EEB18931.1"/>
    </source>
</evidence>
<name>E0VZX6_PEDHC</name>
<keyword evidence="2" id="KW-0472">Membrane</keyword>
<feature type="compositionally biased region" description="Basic and acidic residues" evidence="1">
    <location>
        <begin position="1000"/>
        <end position="1015"/>
    </location>
</feature>
<organism>
    <name type="scientific">Pediculus humanus subsp. corporis</name>
    <name type="common">Body louse</name>
    <dbReference type="NCBI Taxonomy" id="121224"/>
    <lineage>
        <taxon>Eukaryota</taxon>
        <taxon>Metazoa</taxon>
        <taxon>Ecdysozoa</taxon>
        <taxon>Arthropoda</taxon>
        <taxon>Hexapoda</taxon>
        <taxon>Insecta</taxon>
        <taxon>Pterygota</taxon>
        <taxon>Neoptera</taxon>
        <taxon>Paraneoptera</taxon>
        <taxon>Psocodea</taxon>
        <taxon>Troctomorpha</taxon>
        <taxon>Phthiraptera</taxon>
        <taxon>Anoplura</taxon>
        <taxon>Pediculidae</taxon>
        <taxon>Pediculus</taxon>
    </lineage>
</organism>
<gene>
    <name evidence="4" type="primary">8235623</name>
    <name evidence="3" type="ORF">Phum_PHUM540440</name>
</gene>
<dbReference type="RefSeq" id="XP_002431669.1">
    <property type="nucleotide sequence ID" value="XM_002431624.1"/>
</dbReference>
<dbReference type="VEuPathDB" id="VectorBase:PHUM540440"/>
<dbReference type="GeneID" id="8235623"/>
<feature type="region of interest" description="Disordered" evidence="1">
    <location>
        <begin position="1"/>
        <end position="20"/>
    </location>
</feature>
<feature type="region of interest" description="Disordered" evidence="1">
    <location>
        <begin position="1293"/>
        <end position="1376"/>
    </location>
</feature>
<dbReference type="EMBL" id="DS235854">
    <property type="protein sequence ID" value="EEB18931.1"/>
    <property type="molecule type" value="Genomic_DNA"/>
</dbReference>
<feature type="compositionally biased region" description="Polar residues" evidence="1">
    <location>
        <begin position="374"/>
        <end position="383"/>
    </location>
</feature>
<reference evidence="3" key="1">
    <citation type="submission" date="2007-04" db="EMBL/GenBank/DDBJ databases">
        <title>Annotation of Pediculus humanus corporis strain USDA.</title>
        <authorList>
            <person name="Kirkness E."/>
            <person name="Hannick L."/>
            <person name="Hass B."/>
            <person name="Bruggner R."/>
            <person name="Lawson D."/>
            <person name="Bidwell S."/>
            <person name="Joardar V."/>
            <person name="Caler E."/>
            <person name="Walenz B."/>
            <person name="Inman J."/>
            <person name="Schobel S."/>
            <person name="Galinsky K."/>
            <person name="Amedeo P."/>
            <person name="Strausberg R."/>
        </authorList>
    </citation>
    <scope>NUCLEOTIDE SEQUENCE</scope>
    <source>
        <strain evidence="3">USDA</strain>
    </source>
</reference>
<feature type="compositionally biased region" description="Basic residues" evidence="1">
    <location>
        <begin position="1346"/>
        <end position="1355"/>
    </location>
</feature>
<accession>E0VZX6</accession>